<keyword evidence="2" id="KW-1185">Reference proteome</keyword>
<dbReference type="EMBL" id="JAUIZM010000002">
    <property type="protein sequence ID" value="KAK1399253.1"/>
    <property type="molecule type" value="Genomic_DNA"/>
</dbReference>
<gene>
    <name evidence="1" type="ORF">POM88_009116</name>
</gene>
<accession>A0AAD8JA18</accession>
<evidence type="ECO:0000313" key="2">
    <source>
        <dbReference type="Proteomes" id="UP001237642"/>
    </source>
</evidence>
<organism evidence="1 2">
    <name type="scientific">Heracleum sosnowskyi</name>
    <dbReference type="NCBI Taxonomy" id="360622"/>
    <lineage>
        <taxon>Eukaryota</taxon>
        <taxon>Viridiplantae</taxon>
        <taxon>Streptophyta</taxon>
        <taxon>Embryophyta</taxon>
        <taxon>Tracheophyta</taxon>
        <taxon>Spermatophyta</taxon>
        <taxon>Magnoliopsida</taxon>
        <taxon>eudicotyledons</taxon>
        <taxon>Gunneridae</taxon>
        <taxon>Pentapetalae</taxon>
        <taxon>asterids</taxon>
        <taxon>campanulids</taxon>
        <taxon>Apiales</taxon>
        <taxon>Apiaceae</taxon>
        <taxon>Apioideae</taxon>
        <taxon>apioid superclade</taxon>
        <taxon>Tordylieae</taxon>
        <taxon>Tordyliinae</taxon>
        <taxon>Heracleum</taxon>
    </lineage>
</organism>
<reference evidence="1" key="2">
    <citation type="submission" date="2023-05" db="EMBL/GenBank/DDBJ databases">
        <authorList>
            <person name="Schelkunov M.I."/>
        </authorList>
    </citation>
    <scope>NUCLEOTIDE SEQUENCE</scope>
    <source>
        <strain evidence="1">Hsosn_3</strain>
        <tissue evidence="1">Leaf</tissue>
    </source>
</reference>
<proteinExistence type="predicted"/>
<dbReference type="Proteomes" id="UP001237642">
    <property type="component" value="Unassembled WGS sequence"/>
</dbReference>
<reference evidence="1" key="1">
    <citation type="submission" date="2023-02" db="EMBL/GenBank/DDBJ databases">
        <title>Genome of toxic invasive species Heracleum sosnowskyi carries increased number of genes despite the absence of recent whole-genome duplications.</title>
        <authorList>
            <person name="Schelkunov M."/>
            <person name="Shtratnikova V."/>
            <person name="Makarenko M."/>
            <person name="Klepikova A."/>
            <person name="Omelchenko D."/>
            <person name="Novikova G."/>
            <person name="Obukhova E."/>
            <person name="Bogdanov V."/>
            <person name="Penin A."/>
            <person name="Logacheva M."/>
        </authorList>
    </citation>
    <scope>NUCLEOTIDE SEQUENCE</scope>
    <source>
        <strain evidence="1">Hsosn_3</strain>
        <tissue evidence="1">Leaf</tissue>
    </source>
</reference>
<evidence type="ECO:0000313" key="1">
    <source>
        <dbReference type="EMBL" id="KAK1399253.1"/>
    </source>
</evidence>
<sequence>MKEMIEESPRDVAEESSIERFCDKLFDEPLKTIAKPYGFFMKAPNCWNNRQIGARCLRDNMAQPLDNGGMTEIIGGKIGKSGIQGILTGDARIIAEKTDAGNNDEVQNEWLTFTDTKRRRTEENKEIDQMNRVMGQSSTIKNIGPI</sequence>
<comment type="caution">
    <text evidence="1">The sequence shown here is derived from an EMBL/GenBank/DDBJ whole genome shotgun (WGS) entry which is preliminary data.</text>
</comment>
<protein>
    <submittedName>
        <fullName evidence="1">Uncharacterized protein</fullName>
    </submittedName>
</protein>
<dbReference type="AlphaFoldDB" id="A0AAD8JA18"/>
<name>A0AAD8JA18_9APIA</name>